<evidence type="ECO:0008006" key="4">
    <source>
        <dbReference type="Google" id="ProtNLM"/>
    </source>
</evidence>
<evidence type="ECO:0000313" key="2">
    <source>
        <dbReference type="EMBL" id="CAL1402642.1"/>
    </source>
</evidence>
<protein>
    <recommendedName>
        <fullName evidence="4">Bulb-type lectin domain-containing protein</fullName>
    </recommendedName>
</protein>
<reference evidence="2 3" key="1">
    <citation type="submission" date="2024-04" db="EMBL/GenBank/DDBJ databases">
        <authorList>
            <person name="Fracassetti M."/>
        </authorList>
    </citation>
    <scope>NUCLEOTIDE SEQUENCE [LARGE SCALE GENOMIC DNA]</scope>
</reference>
<dbReference type="EMBL" id="OZ034820">
    <property type="protein sequence ID" value="CAL1402642.1"/>
    <property type="molecule type" value="Genomic_DNA"/>
</dbReference>
<dbReference type="Proteomes" id="UP001497516">
    <property type="component" value="Chromosome 7"/>
</dbReference>
<feature type="region of interest" description="Disordered" evidence="1">
    <location>
        <begin position="93"/>
        <end position="113"/>
    </location>
</feature>
<keyword evidence="3" id="KW-1185">Reference proteome</keyword>
<dbReference type="AlphaFoldDB" id="A0AAV2FXE9"/>
<sequence>MAAAAETSKNPHLLTIPATTILLCLQSLSYHYSLAADTITQGGLALNSSSTLLSRNGLFTLGFQRLQSNRSFLGIWYANDASALFWVANRSSPVPDDSGDLSPDPNSIDFFSN</sequence>
<accession>A0AAV2FXE9</accession>
<evidence type="ECO:0000313" key="3">
    <source>
        <dbReference type="Proteomes" id="UP001497516"/>
    </source>
</evidence>
<gene>
    <name evidence="2" type="ORF">LTRI10_LOCUS42629</name>
</gene>
<proteinExistence type="predicted"/>
<name>A0AAV2FXE9_9ROSI</name>
<evidence type="ECO:0000256" key="1">
    <source>
        <dbReference type="SAM" id="MobiDB-lite"/>
    </source>
</evidence>
<organism evidence="2 3">
    <name type="scientific">Linum trigynum</name>
    <dbReference type="NCBI Taxonomy" id="586398"/>
    <lineage>
        <taxon>Eukaryota</taxon>
        <taxon>Viridiplantae</taxon>
        <taxon>Streptophyta</taxon>
        <taxon>Embryophyta</taxon>
        <taxon>Tracheophyta</taxon>
        <taxon>Spermatophyta</taxon>
        <taxon>Magnoliopsida</taxon>
        <taxon>eudicotyledons</taxon>
        <taxon>Gunneridae</taxon>
        <taxon>Pentapetalae</taxon>
        <taxon>rosids</taxon>
        <taxon>fabids</taxon>
        <taxon>Malpighiales</taxon>
        <taxon>Linaceae</taxon>
        <taxon>Linum</taxon>
    </lineage>
</organism>